<dbReference type="InterPro" id="IPR002591">
    <property type="entry name" value="Phosphodiest/P_Trfase"/>
</dbReference>
<dbReference type="InterPro" id="IPR017850">
    <property type="entry name" value="Alkaline_phosphatase_core_sf"/>
</dbReference>
<dbReference type="PANTHER" id="PTHR10151:SF120">
    <property type="entry name" value="BIS(5'-ADENOSYL)-TRIPHOSPHATASE"/>
    <property type="match status" value="1"/>
</dbReference>
<dbReference type="EMBL" id="UINC01052831">
    <property type="protein sequence ID" value="SVB68617.1"/>
    <property type="molecule type" value="Genomic_DNA"/>
</dbReference>
<sequence>MFKRLFIYIYLLFQFIYPSDSEEYVLLISMDGFRYDYLNKANTPNFDLLIQSGVTSNALVPVFTTKTFPNHYSIATGMYAENHGLIANTFYASDLKKPYAIRDRNAVENGDFYGGEPIWVTAERQGVITASYFWVGSEAVIKGRQPTYWKKYDQKLAFEARIDSVVSWFSYPAQSRPRLVLLYFHEPDWTGHTYGPNSPETISQIERMDSVLGNLISKTSNLTISSKLNIIIVSDHGMTDVYPEQIIDLSTYTDLSNMNVAGAGPTVFISSKSKKLLKKAYKDLKVIDNANIYWKSNIPKRFHYRNNIRIPDLLIVANEGWSLMPLGHGSSSPKGSHGYDNQLDNMKAIFIANGPSFKSGYARDEFENIHIYPLIAHILGINPFENIDGDLEKVDDLLSN</sequence>
<dbReference type="GO" id="GO:0016787">
    <property type="term" value="F:hydrolase activity"/>
    <property type="evidence" value="ECO:0007669"/>
    <property type="project" value="UniProtKB-ARBA"/>
</dbReference>
<protein>
    <recommendedName>
        <fullName evidence="2">Alkaline phosphatase family protein</fullName>
    </recommendedName>
</protein>
<proteinExistence type="predicted"/>
<dbReference type="Gene3D" id="3.30.1360.180">
    <property type="match status" value="1"/>
</dbReference>
<organism evidence="1">
    <name type="scientific">marine metagenome</name>
    <dbReference type="NCBI Taxonomy" id="408172"/>
    <lineage>
        <taxon>unclassified sequences</taxon>
        <taxon>metagenomes</taxon>
        <taxon>ecological metagenomes</taxon>
    </lineage>
</organism>
<accession>A0A382G267</accession>
<dbReference type="CDD" id="cd16018">
    <property type="entry name" value="Enpp"/>
    <property type="match status" value="1"/>
</dbReference>
<gene>
    <name evidence="1" type="ORF">METZ01_LOCUS221471</name>
</gene>
<dbReference type="SUPFAM" id="SSF53649">
    <property type="entry name" value="Alkaline phosphatase-like"/>
    <property type="match status" value="1"/>
</dbReference>
<name>A0A382G267_9ZZZZ</name>
<dbReference type="Gene3D" id="3.40.720.10">
    <property type="entry name" value="Alkaline Phosphatase, subunit A"/>
    <property type="match status" value="1"/>
</dbReference>
<evidence type="ECO:0000313" key="1">
    <source>
        <dbReference type="EMBL" id="SVB68617.1"/>
    </source>
</evidence>
<dbReference type="Pfam" id="PF01663">
    <property type="entry name" value="Phosphodiest"/>
    <property type="match status" value="1"/>
</dbReference>
<dbReference type="PANTHER" id="PTHR10151">
    <property type="entry name" value="ECTONUCLEOTIDE PYROPHOSPHATASE/PHOSPHODIESTERASE"/>
    <property type="match status" value="1"/>
</dbReference>
<evidence type="ECO:0008006" key="2">
    <source>
        <dbReference type="Google" id="ProtNLM"/>
    </source>
</evidence>
<reference evidence="1" key="1">
    <citation type="submission" date="2018-05" db="EMBL/GenBank/DDBJ databases">
        <authorList>
            <person name="Lanie J.A."/>
            <person name="Ng W.-L."/>
            <person name="Kazmierczak K.M."/>
            <person name="Andrzejewski T.M."/>
            <person name="Davidsen T.M."/>
            <person name="Wayne K.J."/>
            <person name="Tettelin H."/>
            <person name="Glass J.I."/>
            <person name="Rusch D."/>
            <person name="Podicherti R."/>
            <person name="Tsui H.-C.T."/>
            <person name="Winkler M.E."/>
        </authorList>
    </citation>
    <scope>NUCLEOTIDE SEQUENCE</scope>
</reference>
<dbReference type="AlphaFoldDB" id="A0A382G267"/>